<evidence type="ECO:0000313" key="3">
    <source>
        <dbReference type="Proteomes" id="UP000241986"/>
    </source>
</evidence>
<comment type="caution">
    <text evidence="2">The sequence shown here is derived from an EMBL/GenBank/DDBJ whole genome shotgun (WGS) entry which is preliminary data.</text>
</comment>
<protein>
    <submittedName>
        <fullName evidence="2">Uncharacterized protein</fullName>
    </submittedName>
</protein>
<sequence length="143" mass="16456">MMADKNHQAIIDALDVLARGVSTKTNGKITSVNLAREAGVSRATIYRYLDEFQDLNDAFKTLRKNGLQRTDNAPITLLEAYQQRESEVKKLRAELNECKQEIKKINNLRANQIQLLWMDNERLQAENNRLQKIISDNVTKLMP</sequence>
<proteinExistence type="predicted"/>
<keyword evidence="1" id="KW-0175">Coiled coil</keyword>
<gene>
    <name evidence="2" type="ORF">DAA48_10920</name>
</gene>
<evidence type="ECO:0000256" key="1">
    <source>
        <dbReference type="SAM" id="Coils"/>
    </source>
</evidence>
<dbReference type="RefSeq" id="WP_107683361.1">
    <property type="nucleotide sequence ID" value="NZ_PZKL01000026.1"/>
</dbReference>
<accession>A0A2T4N2I0</accession>
<reference evidence="2 3" key="1">
    <citation type="submission" date="2018-03" db="EMBL/GenBank/DDBJ databases">
        <title>Aeromonas veronii whole genome sequencing and analysis.</title>
        <authorList>
            <person name="Xie H."/>
            <person name="Liu T."/>
            <person name="Wang K."/>
        </authorList>
    </citation>
    <scope>NUCLEOTIDE SEQUENCE [LARGE SCALE GENOMIC DNA]</scope>
    <source>
        <strain evidence="2 3">XH.VA.1</strain>
    </source>
</reference>
<dbReference type="Proteomes" id="UP000241986">
    <property type="component" value="Unassembled WGS sequence"/>
</dbReference>
<dbReference type="EMBL" id="PZKL01000026">
    <property type="protein sequence ID" value="PTH81050.1"/>
    <property type="molecule type" value="Genomic_DNA"/>
</dbReference>
<dbReference type="AlphaFoldDB" id="A0A2T4N2I0"/>
<dbReference type="Gene3D" id="1.10.357.10">
    <property type="entry name" value="Tetracycline Repressor, domain 2"/>
    <property type="match status" value="1"/>
</dbReference>
<organism evidence="2 3">
    <name type="scientific">Aeromonas veronii</name>
    <dbReference type="NCBI Taxonomy" id="654"/>
    <lineage>
        <taxon>Bacteria</taxon>
        <taxon>Pseudomonadati</taxon>
        <taxon>Pseudomonadota</taxon>
        <taxon>Gammaproteobacteria</taxon>
        <taxon>Aeromonadales</taxon>
        <taxon>Aeromonadaceae</taxon>
        <taxon>Aeromonas</taxon>
    </lineage>
</organism>
<evidence type="ECO:0000313" key="2">
    <source>
        <dbReference type="EMBL" id="PTH81050.1"/>
    </source>
</evidence>
<feature type="coiled-coil region" evidence="1">
    <location>
        <begin position="81"/>
        <end position="111"/>
    </location>
</feature>
<name>A0A2T4N2I0_AERVE</name>